<accession>A0A432WU64</accession>
<dbReference type="GO" id="GO:0015159">
    <property type="term" value="F:polysaccharide transmembrane transporter activity"/>
    <property type="evidence" value="ECO:0007669"/>
    <property type="project" value="InterPro"/>
</dbReference>
<evidence type="ECO:0000256" key="16">
    <source>
        <dbReference type="SAM" id="MobiDB-lite"/>
    </source>
</evidence>
<dbReference type="PANTHER" id="PTHR33619:SF3">
    <property type="entry name" value="POLYSACCHARIDE EXPORT PROTEIN GFCE-RELATED"/>
    <property type="match status" value="1"/>
</dbReference>
<dbReference type="Pfam" id="PF10531">
    <property type="entry name" value="SLBB"/>
    <property type="match status" value="3"/>
</dbReference>
<evidence type="ECO:0000256" key="3">
    <source>
        <dbReference type="ARBA" id="ARBA00022448"/>
    </source>
</evidence>
<comment type="similarity">
    <text evidence="2">Belongs to the BexD/CtrA/VexA family.</text>
</comment>
<feature type="domain" description="Soluble ligand binding" evidence="19">
    <location>
        <begin position="300"/>
        <end position="335"/>
    </location>
</feature>
<dbReference type="InterPro" id="IPR049712">
    <property type="entry name" value="Poly_export"/>
</dbReference>
<comment type="caution">
    <text evidence="21">The sequence shown here is derived from an EMBL/GenBank/DDBJ whole genome shotgun (WGS) entry which is preliminary data.</text>
</comment>
<evidence type="ECO:0000256" key="14">
    <source>
        <dbReference type="ARBA" id="ARBA00023288"/>
    </source>
</evidence>
<keyword evidence="7" id="KW-0732">Signal</keyword>
<dbReference type="AlphaFoldDB" id="A0A432WU64"/>
<protein>
    <submittedName>
        <fullName evidence="21">Polysaccharide biosynthesis protein</fullName>
    </submittedName>
</protein>
<name>A0A432WU64_9GAMM</name>
<dbReference type="Gene3D" id="3.30.1950.10">
    <property type="entry name" value="wza like domain"/>
    <property type="match status" value="1"/>
</dbReference>
<evidence type="ECO:0000256" key="17">
    <source>
        <dbReference type="SAM" id="Phobius"/>
    </source>
</evidence>
<evidence type="ECO:0000259" key="19">
    <source>
        <dbReference type="Pfam" id="PF10531"/>
    </source>
</evidence>
<dbReference type="InterPro" id="IPR054765">
    <property type="entry name" value="SLBB_dom"/>
</dbReference>
<evidence type="ECO:0000313" key="21">
    <source>
        <dbReference type="EMBL" id="RUO37316.1"/>
    </source>
</evidence>
<proteinExistence type="inferred from homology"/>
<evidence type="ECO:0000256" key="12">
    <source>
        <dbReference type="ARBA" id="ARBA00023139"/>
    </source>
</evidence>
<evidence type="ECO:0000256" key="5">
    <source>
        <dbReference type="ARBA" id="ARBA00022597"/>
    </source>
</evidence>
<evidence type="ECO:0000256" key="2">
    <source>
        <dbReference type="ARBA" id="ARBA00009450"/>
    </source>
</evidence>
<keyword evidence="3" id="KW-0813">Transport</keyword>
<feature type="coiled-coil region" evidence="15">
    <location>
        <begin position="478"/>
        <end position="505"/>
    </location>
</feature>
<evidence type="ECO:0000259" key="20">
    <source>
        <dbReference type="Pfam" id="PF22461"/>
    </source>
</evidence>
<gene>
    <name evidence="21" type="ORF">CWE13_04960</name>
</gene>
<sequence>MVSGDNLVKQGIISTGIAILLATSIFTSFSAPVYSQELTEAQIEQFKRLPRAQQEALARQYGIDLSMLERQGASARASQPEPETLRPRDGMQQDANGREEEEDEEKAKKDKELKPFGYSIFAAQPTTFAPVNNAPVPGNYRIGAGDSILVQLYGQESLSHNLIVDREGRLTIPRLGPLTVAGLTYDELKEIVRNEVNTRMIGMQAAVSMGELRSMQIFVLGEAHQPGAYTVSSLTTISQALLASGGVSDIASLRNVQLKRAGETIVEFDLYDLLINGDASKDRLLQPGDAVFIPSRGPLVTIDGEVIRPALYELKSGETLTDAVRYAGGTTASAHMASLRIQGVREGVRQVMSLNAERQADYQLRDGDMVYVPRIAEVFDNAVSVTGAVSRKGAVEWQRGMRVNDILRSPTQDVLPDADLNYALIVREDTETFEVNLYQIDLASAMRGDPEHNLLLQARDELIVFGRFQESSQRVQAGFASDEEIAALEEEREELELENSLKPENQREQADELKIYHENSRKMILDRVLARVRTQGQVDGTGRTVRVSGEVRFPGEYPMTENASVAGYVAAAGGLRDSAHLARAEITRTVMQDGLANTDYVAFNLYDALMGNANIEVRARDQLNIFRIPEWYNTVEVELEGEVRFPGTYAVRRGETLQNVVERAGGLTEYAFVEGAVLTREEIREQERARLAALSQELRQEMASISLTEGGVTNYGELNQLLNDLGGAEPVGRLVVDLKQILSGDTSRDIELRDGDRLVVPGQRRTVSIIGEVQMPSTYRFDDSLSVIDYIERTGGIKRRGDDKRIFVVRADGSVMPYSQRRGWFSSSNEVALRPGDTIVVPLNTSYKDNLDLWATSTQILYQMAVAFAAVNSI</sequence>
<feature type="domain" description="SLBB" evidence="20">
    <location>
        <begin position="216"/>
        <end position="293"/>
    </location>
</feature>
<evidence type="ECO:0000259" key="18">
    <source>
        <dbReference type="Pfam" id="PF02563"/>
    </source>
</evidence>
<feature type="domain" description="Soluble ligand binding" evidence="19">
    <location>
        <begin position="545"/>
        <end position="588"/>
    </location>
</feature>
<comment type="subcellular location">
    <subcellularLocation>
        <location evidence="1">Cell outer membrane</location>
        <topology evidence="1">Multi-pass membrane protein</topology>
    </subcellularLocation>
</comment>
<evidence type="ECO:0000256" key="13">
    <source>
        <dbReference type="ARBA" id="ARBA00023237"/>
    </source>
</evidence>
<keyword evidence="15" id="KW-0175">Coiled coil</keyword>
<keyword evidence="6 17" id="KW-0812">Transmembrane</keyword>
<evidence type="ECO:0000256" key="9">
    <source>
        <dbReference type="ARBA" id="ARBA00023065"/>
    </source>
</evidence>
<evidence type="ECO:0000256" key="11">
    <source>
        <dbReference type="ARBA" id="ARBA00023136"/>
    </source>
</evidence>
<organism evidence="21 22">
    <name type="scientific">Aliidiomarina shirensis</name>
    <dbReference type="NCBI Taxonomy" id="1048642"/>
    <lineage>
        <taxon>Bacteria</taxon>
        <taxon>Pseudomonadati</taxon>
        <taxon>Pseudomonadota</taxon>
        <taxon>Gammaproteobacteria</taxon>
        <taxon>Alteromonadales</taxon>
        <taxon>Idiomarinaceae</taxon>
        <taxon>Aliidiomarina</taxon>
    </lineage>
</organism>
<keyword evidence="14" id="KW-0449">Lipoprotein</keyword>
<feature type="region of interest" description="Disordered" evidence="16">
    <location>
        <begin position="70"/>
        <end position="110"/>
    </location>
</feature>
<evidence type="ECO:0000256" key="6">
    <source>
        <dbReference type="ARBA" id="ARBA00022692"/>
    </source>
</evidence>
<keyword evidence="10" id="KW-0626">Porin</keyword>
<keyword evidence="5" id="KW-0762">Sugar transport</keyword>
<dbReference type="InterPro" id="IPR003715">
    <property type="entry name" value="Poly_export_N"/>
</dbReference>
<keyword evidence="11 17" id="KW-0472">Membrane</keyword>
<keyword evidence="22" id="KW-1185">Reference proteome</keyword>
<dbReference type="Pfam" id="PF22461">
    <property type="entry name" value="SLBB_2"/>
    <property type="match status" value="2"/>
</dbReference>
<evidence type="ECO:0000313" key="22">
    <source>
        <dbReference type="Proteomes" id="UP000286934"/>
    </source>
</evidence>
<feature type="domain" description="Polysaccharide export protein N-terminal" evidence="18">
    <location>
        <begin position="135"/>
        <end position="208"/>
    </location>
</feature>
<dbReference type="PANTHER" id="PTHR33619">
    <property type="entry name" value="POLYSACCHARIDE EXPORT PROTEIN GFCE-RELATED"/>
    <property type="match status" value="1"/>
</dbReference>
<dbReference type="GO" id="GO:0006811">
    <property type="term" value="P:monoatomic ion transport"/>
    <property type="evidence" value="ECO:0007669"/>
    <property type="project" value="UniProtKB-KW"/>
</dbReference>
<keyword evidence="17" id="KW-1133">Transmembrane helix</keyword>
<feature type="domain" description="Soluble ligand binding" evidence="19">
    <location>
        <begin position="640"/>
        <end position="679"/>
    </location>
</feature>
<keyword evidence="4" id="KW-1134">Transmembrane beta strand</keyword>
<keyword evidence="9" id="KW-0406">Ion transport</keyword>
<dbReference type="OrthoDB" id="9808948at2"/>
<evidence type="ECO:0000256" key="15">
    <source>
        <dbReference type="SAM" id="Coils"/>
    </source>
</evidence>
<dbReference type="InterPro" id="IPR019554">
    <property type="entry name" value="Soluble_ligand-bd"/>
</dbReference>
<dbReference type="Proteomes" id="UP000286934">
    <property type="component" value="Unassembled WGS sequence"/>
</dbReference>
<reference evidence="22" key="1">
    <citation type="journal article" date="2018" name="Front. Microbiol.">
        <title>Genome-Based Analysis Reveals the Taxonomy and Diversity of the Family Idiomarinaceae.</title>
        <authorList>
            <person name="Liu Y."/>
            <person name="Lai Q."/>
            <person name="Shao Z."/>
        </authorList>
    </citation>
    <scope>NUCLEOTIDE SEQUENCE [LARGE SCALE GENOMIC DNA]</scope>
    <source>
        <strain evidence="22">AIS</strain>
    </source>
</reference>
<keyword evidence="8" id="KW-0625">Polysaccharide transport</keyword>
<evidence type="ECO:0000256" key="4">
    <source>
        <dbReference type="ARBA" id="ARBA00022452"/>
    </source>
</evidence>
<dbReference type="Gene3D" id="3.10.560.10">
    <property type="entry name" value="Outer membrane lipoprotein wza domain like"/>
    <property type="match status" value="6"/>
</dbReference>
<dbReference type="GO" id="GO:0009279">
    <property type="term" value="C:cell outer membrane"/>
    <property type="evidence" value="ECO:0007669"/>
    <property type="project" value="UniProtKB-SubCell"/>
</dbReference>
<evidence type="ECO:0000256" key="1">
    <source>
        <dbReference type="ARBA" id="ARBA00004571"/>
    </source>
</evidence>
<dbReference type="Pfam" id="PF02563">
    <property type="entry name" value="Poly_export"/>
    <property type="match status" value="1"/>
</dbReference>
<dbReference type="GO" id="GO:0015288">
    <property type="term" value="F:porin activity"/>
    <property type="evidence" value="ECO:0007669"/>
    <property type="project" value="UniProtKB-KW"/>
</dbReference>
<evidence type="ECO:0000256" key="7">
    <source>
        <dbReference type="ARBA" id="ARBA00022729"/>
    </source>
</evidence>
<evidence type="ECO:0000256" key="10">
    <source>
        <dbReference type="ARBA" id="ARBA00023114"/>
    </source>
</evidence>
<keyword evidence="12" id="KW-0564">Palmitate</keyword>
<dbReference type="GO" id="GO:0046930">
    <property type="term" value="C:pore complex"/>
    <property type="evidence" value="ECO:0007669"/>
    <property type="project" value="UniProtKB-KW"/>
</dbReference>
<dbReference type="EMBL" id="PIPP01000002">
    <property type="protein sequence ID" value="RUO37316.1"/>
    <property type="molecule type" value="Genomic_DNA"/>
</dbReference>
<feature type="transmembrane region" description="Helical" evidence="17">
    <location>
        <begin position="12"/>
        <end position="34"/>
    </location>
</feature>
<keyword evidence="13" id="KW-0998">Cell outer membrane</keyword>
<feature type="domain" description="SLBB" evidence="20">
    <location>
        <begin position="766"/>
        <end position="841"/>
    </location>
</feature>
<evidence type="ECO:0000256" key="8">
    <source>
        <dbReference type="ARBA" id="ARBA00023047"/>
    </source>
</evidence>